<sequence length="22" mass="2529">MKAVETFTTDFENTLNLPDDNL</sequence>
<accession>A0A382TCQ0</accession>
<name>A0A382TCQ0_9ZZZZ</name>
<organism evidence="1">
    <name type="scientific">marine metagenome</name>
    <dbReference type="NCBI Taxonomy" id="408172"/>
    <lineage>
        <taxon>unclassified sequences</taxon>
        <taxon>metagenomes</taxon>
        <taxon>ecological metagenomes</taxon>
    </lineage>
</organism>
<dbReference type="EMBL" id="UINC01135646">
    <property type="protein sequence ID" value="SVD19924.1"/>
    <property type="molecule type" value="Genomic_DNA"/>
</dbReference>
<protein>
    <submittedName>
        <fullName evidence="1">Uncharacterized protein</fullName>
    </submittedName>
</protein>
<proteinExistence type="predicted"/>
<gene>
    <name evidence="1" type="ORF">METZ01_LOCUS372778</name>
</gene>
<reference evidence="1" key="1">
    <citation type="submission" date="2018-05" db="EMBL/GenBank/DDBJ databases">
        <authorList>
            <person name="Lanie J.A."/>
            <person name="Ng W.-L."/>
            <person name="Kazmierczak K.M."/>
            <person name="Andrzejewski T.M."/>
            <person name="Davidsen T.M."/>
            <person name="Wayne K.J."/>
            <person name="Tettelin H."/>
            <person name="Glass J.I."/>
            <person name="Rusch D."/>
            <person name="Podicherti R."/>
            <person name="Tsui H.-C.T."/>
            <person name="Winkler M.E."/>
        </authorList>
    </citation>
    <scope>NUCLEOTIDE SEQUENCE</scope>
</reference>
<feature type="non-terminal residue" evidence="1">
    <location>
        <position position="22"/>
    </location>
</feature>
<dbReference type="AlphaFoldDB" id="A0A382TCQ0"/>
<evidence type="ECO:0000313" key="1">
    <source>
        <dbReference type="EMBL" id="SVD19924.1"/>
    </source>
</evidence>